<feature type="transmembrane region" description="Helical" evidence="1">
    <location>
        <begin position="205"/>
        <end position="224"/>
    </location>
</feature>
<dbReference type="PANTHER" id="PTHR22911">
    <property type="entry name" value="ACYL-MALONYL CONDENSING ENZYME-RELATED"/>
    <property type="match status" value="1"/>
</dbReference>
<feature type="transmembrane region" description="Helical" evidence="1">
    <location>
        <begin position="176"/>
        <end position="199"/>
    </location>
</feature>
<keyword evidence="4" id="KW-1185">Reference proteome</keyword>
<feature type="domain" description="EamA" evidence="2">
    <location>
        <begin position="153"/>
        <end position="274"/>
    </location>
</feature>
<dbReference type="EMBL" id="QNRK01000001">
    <property type="protein sequence ID" value="RBP18180.1"/>
    <property type="molecule type" value="Genomic_DNA"/>
</dbReference>
<comment type="caution">
    <text evidence="3">The sequence shown here is derived from an EMBL/GenBank/DDBJ whole genome shotgun (WGS) entry which is preliminary data.</text>
</comment>
<feature type="transmembrane region" description="Helical" evidence="1">
    <location>
        <begin position="236"/>
        <end position="255"/>
    </location>
</feature>
<gene>
    <name evidence="3" type="ORF">DFR50_101124</name>
</gene>
<keyword evidence="1" id="KW-0812">Transmembrane</keyword>
<dbReference type="Proteomes" id="UP000253529">
    <property type="component" value="Unassembled WGS sequence"/>
</dbReference>
<protein>
    <submittedName>
        <fullName evidence="3">S-adenosylmethionine uptake transporter</fullName>
    </submittedName>
</protein>
<dbReference type="InterPro" id="IPR000620">
    <property type="entry name" value="EamA_dom"/>
</dbReference>
<dbReference type="OrthoDB" id="7818056at2"/>
<feature type="transmembrane region" description="Helical" evidence="1">
    <location>
        <begin position="124"/>
        <end position="140"/>
    </location>
</feature>
<dbReference type="InterPro" id="IPR037185">
    <property type="entry name" value="EmrE-like"/>
</dbReference>
<name>A0A366FVX4_9HYPH</name>
<feature type="transmembrane region" description="Helical" evidence="1">
    <location>
        <begin position="38"/>
        <end position="59"/>
    </location>
</feature>
<reference evidence="3 4" key="1">
    <citation type="submission" date="2018-06" db="EMBL/GenBank/DDBJ databases">
        <title>Genomic Encyclopedia of Type Strains, Phase IV (KMG-IV): sequencing the most valuable type-strain genomes for metagenomic binning, comparative biology and taxonomic classification.</title>
        <authorList>
            <person name="Goeker M."/>
        </authorList>
    </citation>
    <scope>NUCLEOTIDE SEQUENCE [LARGE SCALE GENOMIC DNA]</scope>
    <source>
        <strain evidence="3 4">DSM 24875</strain>
    </source>
</reference>
<feature type="transmembrane region" description="Helical" evidence="1">
    <location>
        <begin position="101"/>
        <end position="117"/>
    </location>
</feature>
<feature type="domain" description="EamA" evidence="2">
    <location>
        <begin position="9"/>
        <end position="140"/>
    </location>
</feature>
<organism evidence="3 4">
    <name type="scientific">Roseiarcus fermentans</name>
    <dbReference type="NCBI Taxonomy" id="1473586"/>
    <lineage>
        <taxon>Bacteria</taxon>
        <taxon>Pseudomonadati</taxon>
        <taxon>Pseudomonadota</taxon>
        <taxon>Alphaproteobacteria</taxon>
        <taxon>Hyphomicrobiales</taxon>
        <taxon>Roseiarcaceae</taxon>
        <taxon>Roseiarcus</taxon>
    </lineage>
</organism>
<dbReference type="RefSeq" id="WP_113887248.1">
    <property type="nucleotide sequence ID" value="NZ_QNRK01000001.1"/>
</dbReference>
<sequence length="292" mass="31256">MSASRPASAGVVLYLTGVFLFALNDALGKWLVTDYGVGQLMFVRSIGAAFVLAPMALALKPALVAVENPTLQSLRVLAMAADTFAFYWATRSMPLADVMTFYMAAPLIMTALSAPLLGERVERFRWIAVMIGFVGVVIALRPTAQLFSWASPIALMGATTYALCQTLTRKLRRAHWLQLTIWQFAGGGLIGAATLPFAWTTPTPFDLVLMAAVGIVSMLCFILIARALALTRAAALAPLQYSAILWAALMGWIVWRDVPTWPIVVGNAVIIAGGLYLAIAANGVNARAAPPD</sequence>
<evidence type="ECO:0000313" key="3">
    <source>
        <dbReference type="EMBL" id="RBP18180.1"/>
    </source>
</evidence>
<evidence type="ECO:0000256" key="1">
    <source>
        <dbReference type="SAM" id="Phobius"/>
    </source>
</evidence>
<feature type="transmembrane region" description="Helical" evidence="1">
    <location>
        <begin position="146"/>
        <end position="164"/>
    </location>
</feature>
<dbReference type="AlphaFoldDB" id="A0A366FVX4"/>
<dbReference type="Pfam" id="PF00892">
    <property type="entry name" value="EamA"/>
    <property type="match status" value="2"/>
</dbReference>
<keyword evidence="1" id="KW-1133">Transmembrane helix</keyword>
<dbReference type="SUPFAM" id="SSF103481">
    <property type="entry name" value="Multidrug resistance efflux transporter EmrE"/>
    <property type="match status" value="2"/>
</dbReference>
<evidence type="ECO:0000259" key="2">
    <source>
        <dbReference type="Pfam" id="PF00892"/>
    </source>
</evidence>
<feature type="transmembrane region" description="Helical" evidence="1">
    <location>
        <begin position="261"/>
        <end position="279"/>
    </location>
</feature>
<dbReference type="GO" id="GO:0016020">
    <property type="term" value="C:membrane"/>
    <property type="evidence" value="ECO:0007669"/>
    <property type="project" value="InterPro"/>
</dbReference>
<accession>A0A366FVX4</accession>
<dbReference type="PANTHER" id="PTHR22911:SF135">
    <property type="entry name" value="BLR4310 PROTEIN"/>
    <property type="match status" value="1"/>
</dbReference>
<proteinExistence type="predicted"/>
<keyword evidence="1" id="KW-0472">Membrane</keyword>
<evidence type="ECO:0000313" key="4">
    <source>
        <dbReference type="Proteomes" id="UP000253529"/>
    </source>
</evidence>